<dbReference type="GeneID" id="123448639"/>
<protein>
    <submittedName>
        <fullName evidence="1">Predicted protein</fullName>
    </submittedName>
</protein>
<dbReference type="EMBL" id="AK360654">
    <property type="protein sequence ID" value="BAJ91863.1"/>
    <property type="molecule type" value="mRNA"/>
</dbReference>
<proteinExistence type="evidence at transcript level"/>
<organism evidence="1">
    <name type="scientific">Hordeum vulgare subsp. vulgare</name>
    <name type="common">Domesticated barley</name>
    <dbReference type="NCBI Taxonomy" id="112509"/>
    <lineage>
        <taxon>Eukaryota</taxon>
        <taxon>Viridiplantae</taxon>
        <taxon>Streptophyta</taxon>
        <taxon>Embryophyta</taxon>
        <taxon>Tracheophyta</taxon>
        <taxon>Spermatophyta</taxon>
        <taxon>Magnoliopsida</taxon>
        <taxon>Liliopsida</taxon>
        <taxon>Poales</taxon>
        <taxon>Poaceae</taxon>
        <taxon>BOP clade</taxon>
        <taxon>Pooideae</taxon>
        <taxon>Triticodae</taxon>
        <taxon>Triticeae</taxon>
        <taxon>Hordeinae</taxon>
        <taxon>Hordeum</taxon>
    </lineage>
</organism>
<name>F2D9U2_HORVV</name>
<sequence>MRGLCYICNQRYWNPQAGLPGHGGRRPQFSDVLPGDPQALDHPHRRRAVSLRLECLQFLPWRCPHEPTLIDSSFVAMSIYGATMIEWTNS</sequence>
<reference evidence="1" key="1">
    <citation type="journal article" date="2011" name="Plant Physiol.">
        <title>Comprehensive sequence analysis of 24,783 barley full-length cDNAs derived from 12 clone libraries.</title>
        <authorList>
            <person name="Matsumoto T."/>
            <person name="Tanaka T."/>
            <person name="Sakai H."/>
            <person name="Amano N."/>
            <person name="Kanamori H."/>
            <person name="Kurita K."/>
            <person name="Kikuta A."/>
            <person name="Kamiya K."/>
            <person name="Yamamoto M."/>
            <person name="Ikawa H."/>
            <person name="Fujii N."/>
            <person name="Hori K."/>
            <person name="Itoh T."/>
            <person name="Sato K."/>
        </authorList>
    </citation>
    <scope>NUCLEOTIDE SEQUENCE</scope>
    <source>
        <tissue evidence="1">Shoot</tissue>
    </source>
</reference>
<dbReference type="AlphaFoldDB" id="F2D9U2"/>
<evidence type="ECO:0000313" key="1">
    <source>
        <dbReference type="EMBL" id="BAJ91863.1"/>
    </source>
</evidence>
<accession>F2D9U2</accession>
<dbReference type="RefSeq" id="XP_044981536.1">
    <property type="nucleotide sequence ID" value="XM_045125601.1"/>
</dbReference>
<dbReference type="KEGG" id="hvg:123448639"/>